<keyword evidence="3" id="KW-1185">Reference proteome</keyword>
<accession>E3MUX0</accession>
<dbReference type="Proteomes" id="UP000008281">
    <property type="component" value="Unassembled WGS sequence"/>
</dbReference>
<dbReference type="EMBL" id="DS268480">
    <property type="protein sequence ID" value="EFP09801.1"/>
    <property type="molecule type" value="Genomic_DNA"/>
</dbReference>
<feature type="region of interest" description="Disordered" evidence="1">
    <location>
        <begin position="137"/>
        <end position="190"/>
    </location>
</feature>
<evidence type="ECO:0000313" key="3">
    <source>
        <dbReference type="Proteomes" id="UP000008281"/>
    </source>
</evidence>
<proteinExistence type="predicted"/>
<feature type="compositionally biased region" description="Acidic residues" evidence="1">
    <location>
        <begin position="160"/>
        <end position="175"/>
    </location>
</feature>
<organism evidence="3">
    <name type="scientific">Caenorhabditis remanei</name>
    <name type="common">Caenorhabditis vulgaris</name>
    <dbReference type="NCBI Taxonomy" id="31234"/>
    <lineage>
        <taxon>Eukaryota</taxon>
        <taxon>Metazoa</taxon>
        <taxon>Ecdysozoa</taxon>
        <taxon>Nematoda</taxon>
        <taxon>Chromadorea</taxon>
        <taxon>Rhabditida</taxon>
        <taxon>Rhabditina</taxon>
        <taxon>Rhabditomorpha</taxon>
        <taxon>Rhabditoidea</taxon>
        <taxon>Rhabditidae</taxon>
        <taxon>Peloderinae</taxon>
        <taxon>Caenorhabditis</taxon>
    </lineage>
</organism>
<reference evidence="2" key="1">
    <citation type="submission" date="2007-07" db="EMBL/GenBank/DDBJ databases">
        <title>PCAP assembly of the Caenorhabditis remanei genome.</title>
        <authorList>
            <consortium name="The Caenorhabditis remanei Sequencing Consortium"/>
            <person name="Wilson R.K."/>
        </authorList>
    </citation>
    <scope>NUCLEOTIDE SEQUENCE [LARGE SCALE GENOMIC DNA]</scope>
    <source>
        <strain evidence="2">PB4641</strain>
    </source>
</reference>
<feature type="compositionally biased region" description="Basic and acidic residues" evidence="1">
    <location>
        <begin position="22"/>
        <end position="70"/>
    </location>
</feature>
<name>E3MUX0_CAERE</name>
<evidence type="ECO:0000256" key="1">
    <source>
        <dbReference type="SAM" id="MobiDB-lite"/>
    </source>
</evidence>
<feature type="region of interest" description="Disordered" evidence="1">
    <location>
        <begin position="1"/>
        <end position="70"/>
    </location>
</feature>
<evidence type="ECO:0000313" key="2">
    <source>
        <dbReference type="EMBL" id="EFP09801.1"/>
    </source>
</evidence>
<gene>
    <name evidence="2" type="ORF">CRE_21357</name>
</gene>
<sequence>MNNDEDISQQPGFETDSTSSTAKEEVGSDEKEEEKEVKRRPSRFKIEDVEQKSKFNEPKAAENVEKPEKMKSLAKRMHEALAKKRAKKAKRVENLRLAREEKNKFLNRNRKPPFDFPFKKREFPLIRPEKDEEWTLESERMGIKKKQKPKNAKINQIDDYNMEEMVEEVEAEEPDSITQIQTDPEQQKPVETLDVKLEPIEMDYSEVGESSSSNQMNSVKIENFEPVRSGITIKQEEASSSDI</sequence>
<feature type="compositionally biased region" description="Polar residues" evidence="1">
    <location>
        <begin position="8"/>
        <end position="21"/>
    </location>
</feature>
<dbReference type="AlphaFoldDB" id="E3MUX0"/>
<dbReference type="HOGENOM" id="CLU_1143473_0_0_1"/>
<dbReference type="InParanoid" id="E3MUX0"/>
<protein>
    <submittedName>
        <fullName evidence="2">Uncharacterized protein</fullName>
    </submittedName>
</protein>